<reference evidence="4" key="1">
    <citation type="journal article" date="2019" name="Int. J. Syst. Evol. Microbiol.">
        <title>The Global Catalogue of Microorganisms (GCM) 10K type strain sequencing project: providing services to taxonomists for standard genome sequencing and annotation.</title>
        <authorList>
            <consortium name="The Broad Institute Genomics Platform"/>
            <consortium name="The Broad Institute Genome Sequencing Center for Infectious Disease"/>
            <person name="Wu L."/>
            <person name="Ma J."/>
        </authorList>
    </citation>
    <scope>NUCLEOTIDE SEQUENCE [LARGE SCALE GENOMIC DNA]</scope>
    <source>
        <strain evidence="4">KCTC 19812</strain>
    </source>
</reference>
<dbReference type="PRINTS" id="PR01023">
    <property type="entry name" value="NAFLGMOTY"/>
</dbReference>
<protein>
    <submittedName>
        <fullName evidence="3">OmpA family protein</fullName>
    </submittedName>
</protein>
<dbReference type="RefSeq" id="WP_380801134.1">
    <property type="nucleotide sequence ID" value="NZ_JBHUIV010000010.1"/>
</dbReference>
<dbReference type="SUPFAM" id="SSF103088">
    <property type="entry name" value="OmpA-like"/>
    <property type="match status" value="1"/>
</dbReference>
<dbReference type="InterPro" id="IPR006665">
    <property type="entry name" value="OmpA-like"/>
</dbReference>
<evidence type="ECO:0000256" key="1">
    <source>
        <dbReference type="PROSITE-ProRule" id="PRU00473"/>
    </source>
</evidence>
<dbReference type="PROSITE" id="PS51123">
    <property type="entry name" value="OMPA_2"/>
    <property type="match status" value="1"/>
</dbReference>
<dbReference type="InterPro" id="IPR036737">
    <property type="entry name" value="OmpA-like_sf"/>
</dbReference>
<evidence type="ECO:0000259" key="2">
    <source>
        <dbReference type="PROSITE" id="PS51123"/>
    </source>
</evidence>
<dbReference type="Proteomes" id="UP001597414">
    <property type="component" value="Unassembled WGS sequence"/>
</dbReference>
<dbReference type="EMBL" id="JBHUIV010000010">
    <property type="protein sequence ID" value="MFD2201222.1"/>
    <property type="molecule type" value="Genomic_DNA"/>
</dbReference>
<keyword evidence="4" id="KW-1185">Reference proteome</keyword>
<evidence type="ECO:0000313" key="4">
    <source>
        <dbReference type="Proteomes" id="UP001597414"/>
    </source>
</evidence>
<dbReference type="InterPro" id="IPR050330">
    <property type="entry name" value="Bact_OuterMem_StrucFunc"/>
</dbReference>
<dbReference type="PANTHER" id="PTHR30329">
    <property type="entry name" value="STATOR ELEMENT OF FLAGELLAR MOTOR COMPLEX"/>
    <property type="match status" value="1"/>
</dbReference>
<name>A0ABW5B5P0_9BACT</name>
<sequence>MLIFKASSTYLLAFCVFLSTKGQQQISPMNALNSPFDEQHAVMSPNGEIFFSVGFHPQNTGGPADYGDIWMSSKNQKGQWNKPIQLKELSTPGNDVVVGFPDPITILVYHSGDGRKQGIHQYSKFGKSWNYVRQLDLGNFINSSTHFSGRLSYDGNVIIMSIKTFGSYGNEDIYVSFKKSEGIWSSPKNIGNTINSFAQEQTPFLSEDQKILYFSSNASVDKSGKNIFFSRRLDDSWERWSNPRPLASANSIGSELGFANIFKEENLAIFSTTINSEGMGDFMLLGYQPEEVLIDEAEEIVLFQEDEIKEHKPLYDSALVKVADEEIMKEQAAVLEDEIKEEGNQTLAQEQTVGLDSLKTQAEAVKIEAEQKVVEEKILLEKPVEAVNPIAKSEPEKLEEPVVMPIASMVKKPERDSELSHIQILDVKSKKAVPYKITITNAGSITKELSDQQEMQEEWEKWDWNNILISAKGYIPATLSVDDWNSLKDNTLYLIPAVSGASLVLKNIQFAKGTAEFEDAMSIQVLDQLVHFMMENEKIKIRLEGHTDNAGDPGLNKDLSLKRASKIRAYLTVKGIGFERIRISGWGGTRPIADNSTEEGRELNRRVEMYIEK</sequence>
<keyword evidence="1" id="KW-0472">Membrane</keyword>
<evidence type="ECO:0000313" key="3">
    <source>
        <dbReference type="EMBL" id="MFD2201222.1"/>
    </source>
</evidence>
<dbReference type="PANTHER" id="PTHR30329:SF21">
    <property type="entry name" value="LIPOPROTEIN YIAD-RELATED"/>
    <property type="match status" value="1"/>
</dbReference>
<gene>
    <name evidence="3" type="ORF">ACFSKV_06575</name>
</gene>
<accession>A0ABW5B5P0</accession>
<organism evidence="3 4">
    <name type="scientific">Shivajiella indica</name>
    <dbReference type="NCBI Taxonomy" id="872115"/>
    <lineage>
        <taxon>Bacteria</taxon>
        <taxon>Pseudomonadati</taxon>
        <taxon>Bacteroidota</taxon>
        <taxon>Cytophagia</taxon>
        <taxon>Cytophagales</taxon>
        <taxon>Cyclobacteriaceae</taxon>
        <taxon>Shivajiella</taxon>
    </lineage>
</organism>
<dbReference type="Gene3D" id="3.30.1330.60">
    <property type="entry name" value="OmpA-like domain"/>
    <property type="match status" value="1"/>
</dbReference>
<dbReference type="CDD" id="cd07185">
    <property type="entry name" value="OmpA_C-like"/>
    <property type="match status" value="1"/>
</dbReference>
<proteinExistence type="predicted"/>
<dbReference type="Pfam" id="PF00691">
    <property type="entry name" value="OmpA"/>
    <property type="match status" value="1"/>
</dbReference>
<comment type="caution">
    <text evidence="3">The sequence shown here is derived from an EMBL/GenBank/DDBJ whole genome shotgun (WGS) entry which is preliminary data.</text>
</comment>
<feature type="domain" description="OmpA-like" evidence="2">
    <location>
        <begin position="497"/>
        <end position="613"/>
    </location>
</feature>